<comment type="caution">
    <text evidence="1">The sequence shown here is derived from an EMBL/GenBank/DDBJ whole genome shotgun (WGS) entry which is preliminary data.</text>
</comment>
<reference evidence="1" key="2">
    <citation type="submission" date="2020-09" db="EMBL/GenBank/DDBJ databases">
        <authorList>
            <person name="Sun Q."/>
            <person name="Zhou Y."/>
        </authorList>
    </citation>
    <scope>NUCLEOTIDE SEQUENCE</scope>
    <source>
        <strain evidence="1">CGMCC 4.7430</strain>
    </source>
</reference>
<sequence>MRGGQYGSGQLIDVTTVSLRGLQEMESAALKAAVASCLGDDKEQVAAFSSSI</sequence>
<gene>
    <name evidence="1" type="ORF">GCM10012278_54920</name>
</gene>
<evidence type="ECO:0000313" key="1">
    <source>
        <dbReference type="EMBL" id="GGP11415.1"/>
    </source>
</evidence>
<evidence type="ECO:0000313" key="2">
    <source>
        <dbReference type="Proteomes" id="UP000660745"/>
    </source>
</evidence>
<proteinExistence type="predicted"/>
<protein>
    <recommendedName>
        <fullName evidence="3">FXSXX-COOH protein</fullName>
    </recommendedName>
</protein>
<evidence type="ECO:0008006" key="3">
    <source>
        <dbReference type="Google" id="ProtNLM"/>
    </source>
</evidence>
<accession>A0A918E7U0</accession>
<dbReference type="AlphaFoldDB" id="A0A918E7U0"/>
<keyword evidence="2" id="KW-1185">Reference proteome</keyword>
<organism evidence="1 2">
    <name type="scientific">Nonomuraea glycinis</name>
    <dbReference type="NCBI Taxonomy" id="2047744"/>
    <lineage>
        <taxon>Bacteria</taxon>
        <taxon>Bacillati</taxon>
        <taxon>Actinomycetota</taxon>
        <taxon>Actinomycetes</taxon>
        <taxon>Streptosporangiales</taxon>
        <taxon>Streptosporangiaceae</taxon>
        <taxon>Nonomuraea</taxon>
    </lineage>
</organism>
<name>A0A918E7U0_9ACTN</name>
<reference evidence="1" key="1">
    <citation type="journal article" date="2014" name="Int. J. Syst. Evol. Microbiol.">
        <title>Complete genome sequence of Corynebacterium casei LMG S-19264T (=DSM 44701T), isolated from a smear-ripened cheese.</title>
        <authorList>
            <consortium name="US DOE Joint Genome Institute (JGI-PGF)"/>
            <person name="Walter F."/>
            <person name="Albersmeier A."/>
            <person name="Kalinowski J."/>
            <person name="Ruckert C."/>
        </authorList>
    </citation>
    <scope>NUCLEOTIDE SEQUENCE</scope>
    <source>
        <strain evidence="1">CGMCC 4.7430</strain>
    </source>
</reference>
<dbReference type="RefSeq" id="WP_189141598.1">
    <property type="nucleotide sequence ID" value="NZ_BMNK01000010.1"/>
</dbReference>
<dbReference type="EMBL" id="BMNK01000010">
    <property type="protein sequence ID" value="GGP11415.1"/>
    <property type="molecule type" value="Genomic_DNA"/>
</dbReference>
<dbReference type="Proteomes" id="UP000660745">
    <property type="component" value="Unassembled WGS sequence"/>
</dbReference>